<dbReference type="GeneID" id="29989369"/>
<comment type="caution">
    <text evidence="2">The sequence shown here is derived from an EMBL/GenBank/DDBJ whole genome shotgun (WGS) entry which is preliminary data.</text>
</comment>
<gene>
    <name evidence="2" type="ORF">TGAM01_v208130</name>
</gene>
<dbReference type="EMBL" id="JPDN02000032">
    <property type="protein sequence ID" value="PON23125.1"/>
    <property type="molecule type" value="Genomic_DNA"/>
</dbReference>
<keyword evidence="3" id="KW-1185">Reference proteome</keyword>
<evidence type="ECO:0000259" key="1">
    <source>
        <dbReference type="Pfam" id="PF12255"/>
    </source>
</evidence>
<evidence type="ECO:0000313" key="2">
    <source>
        <dbReference type="EMBL" id="PON23125.1"/>
    </source>
</evidence>
<accession>A0A2P4ZFR0</accession>
<evidence type="ECO:0000313" key="3">
    <source>
        <dbReference type="Proteomes" id="UP000054821"/>
    </source>
</evidence>
<dbReference type="STRING" id="398673.A0A2P4ZFR0"/>
<dbReference type="AlphaFoldDB" id="A0A2P4ZFR0"/>
<protein>
    <recommendedName>
        <fullName evidence="1">Insecticide toxin TcdB middle/C-terminal domain-containing protein</fullName>
    </recommendedName>
</protein>
<name>A0A2P4ZFR0_9HYPO</name>
<dbReference type="Pfam" id="PF12255">
    <property type="entry name" value="TcdB_toxin_midC"/>
    <property type="match status" value="1"/>
</dbReference>
<feature type="domain" description="Insecticide toxin TcdB middle/C-terminal" evidence="1">
    <location>
        <begin position="39"/>
        <end position="160"/>
    </location>
</feature>
<proteinExistence type="predicted"/>
<reference evidence="2 3" key="1">
    <citation type="journal article" date="2016" name="Genome Announc.">
        <title>Draft Whole-Genome Sequence of Trichoderma gamsii T6085, a Promising Biocontrol Agent of Fusarium Head Blight on Wheat.</title>
        <authorList>
            <person name="Baroncelli R."/>
            <person name="Zapparata A."/>
            <person name="Piaggeschi G."/>
            <person name="Sarrocco S."/>
            <person name="Vannacci G."/>
        </authorList>
    </citation>
    <scope>NUCLEOTIDE SEQUENCE [LARGE SCALE GENOMIC DNA]</scope>
    <source>
        <strain evidence="2 3">T6085</strain>
    </source>
</reference>
<dbReference type="Proteomes" id="UP000054821">
    <property type="component" value="Unassembled WGS sequence"/>
</dbReference>
<dbReference type="RefSeq" id="XP_018657554.1">
    <property type="nucleotide sequence ID" value="XM_018809286.1"/>
</dbReference>
<organism evidence="2 3">
    <name type="scientific">Trichoderma gamsii</name>
    <dbReference type="NCBI Taxonomy" id="398673"/>
    <lineage>
        <taxon>Eukaryota</taxon>
        <taxon>Fungi</taxon>
        <taxon>Dikarya</taxon>
        <taxon>Ascomycota</taxon>
        <taxon>Pezizomycotina</taxon>
        <taxon>Sordariomycetes</taxon>
        <taxon>Hypocreomycetidae</taxon>
        <taxon>Hypocreales</taxon>
        <taxon>Hypocreaceae</taxon>
        <taxon>Trichoderma</taxon>
    </lineage>
</organism>
<dbReference type="InterPro" id="IPR022044">
    <property type="entry name" value="TcdB_toxin_mid/C"/>
</dbReference>
<sequence length="276" mass="31718">MRSSIGENEVYEPPVMYTESWFRVGLSHEIRETLFFEQSALKGVSLRSETYSQDGTDKAGLPFMISQLSYDVELVQPRGSNKHSVAQMNTREKLSIENERNMQDPRTTHGIILKTNSYDDVEESLQIVCPRTEQAAFDDYAREVTEQYNFRKPLAWKQQEHEILSLSFAGILSVDAAREYDFDGLPKRKCATTWKAICSENRAFYEDSFLLNRLAEAFLILDHTYALAFTPKILDKIELGLRSYKVSGSVDVLKTGKYVKLKDRDGWWCCDVSRCG</sequence>